<evidence type="ECO:0000256" key="4">
    <source>
        <dbReference type="ARBA" id="ARBA00022722"/>
    </source>
</evidence>
<dbReference type="GO" id="GO:0006308">
    <property type="term" value="P:DNA catabolic process"/>
    <property type="evidence" value="ECO:0007669"/>
    <property type="project" value="UniProtKB-UniRule"/>
</dbReference>
<comment type="similarity">
    <text evidence="3 13">Belongs to the XPF family.</text>
</comment>
<dbReference type="FunFam" id="1.10.10.10:FF:000307">
    <property type="entry name" value="Crossover junction endonuclease MUS81"/>
    <property type="match status" value="1"/>
</dbReference>
<dbReference type="STRING" id="13333.W1PBU8"/>
<evidence type="ECO:0000256" key="10">
    <source>
        <dbReference type="ARBA" id="ARBA00023172"/>
    </source>
</evidence>
<evidence type="ECO:0000256" key="9">
    <source>
        <dbReference type="ARBA" id="ARBA00022842"/>
    </source>
</evidence>
<evidence type="ECO:0000256" key="2">
    <source>
        <dbReference type="ARBA" id="ARBA00004123"/>
    </source>
</evidence>
<feature type="region of interest" description="Disordered" evidence="14">
    <location>
        <begin position="50"/>
        <end position="70"/>
    </location>
</feature>
<evidence type="ECO:0000256" key="14">
    <source>
        <dbReference type="SAM" id="MobiDB-lite"/>
    </source>
</evidence>
<dbReference type="GO" id="GO:0008821">
    <property type="term" value="F:crossover junction DNA endonuclease activity"/>
    <property type="evidence" value="ECO:0007669"/>
    <property type="project" value="UniProtKB-UniRule"/>
</dbReference>
<keyword evidence="9 13" id="KW-0460">Magnesium</keyword>
<dbReference type="PANTHER" id="PTHR13451:SF0">
    <property type="entry name" value="CROSSOVER JUNCTION ENDONUCLEASE MUS81"/>
    <property type="match status" value="1"/>
</dbReference>
<dbReference type="GO" id="GO:0046872">
    <property type="term" value="F:metal ion binding"/>
    <property type="evidence" value="ECO:0007669"/>
    <property type="project" value="UniProtKB-UniRule"/>
</dbReference>
<evidence type="ECO:0000256" key="6">
    <source>
        <dbReference type="ARBA" id="ARBA00022759"/>
    </source>
</evidence>
<dbReference type="GO" id="GO:0031573">
    <property type="term" value="P:mitotic intra-S DNA damage checkpoint signaling"/>
    <property type="evidence" value="ECO:0000318"/>
    <property type="project" value="GO_Central"/>
</dbReference>
<evidence type="ECO:0000256" key="8">
    <source>
        <dbReference type="ARBA" id="ARBA00022801"/>
    </source>
</evidence>
<comment type="cofactor">
    <cofactor evidence="1 13">
        <name>Mg(2+)</name>
        <dbReference type="ChEBI" id="CHEBI:18420"/>
    </cofactor>
</comment>
<organism evidence="16 17">
    <name type="scientific">Amborella trichopoda</name>
    <dbReference type="NCBI Taxonomy" id="13333"/>
    <lineage>
        <taxon>Eukaryota</taxon>
        <taxon>Viridiplantae</taxon>
        <taxon>Streptophyta</taxon>
        <taxon>Embryophyta</taxon>
        <taxon>Tracheophyta</taxon>
        <taxon>Spermatophyta</taxon>
        <taxon>Magnoliopsida</taxon>
        <taxon>Amborellales</taxon>
        <taxon>Amborellaceae</taxon>
        <taxon>Amborella</taxon>
    </lineage>
</organism>
<feature type="domain" description="MUS81 winged helix" evidence="15">
    <location>
        <begin position="74"/>
        <end position="172"/>
    </location>
</feature>
<evidence type="ECO:0000256" key="11">
    <source>
        <dbReference type="ARBA" id="ARBA00023204"/>
    </source>
</evidence>
<keyword evidence="12 13" id="KW-0539">Nucleus</keyword>
<evidence type="ECO:0000259" key="15">
    <source>
        <dbReference type="Pfam" id="PF21136"/>
    </source>
</evidence>
<dbReference type="CDD" id="cd21036">
    <property type="entry name" value="WH_MUS81"/>
    <property type="match status" value="1"/>
</dbReference>
<comment type="subcellular location">
    <subcellularLocation>
        <location evidence="2 13">Nucleus</location>
    </subcellularLocation>
</comment>
<dbReference type="GO" id="GO:0000727">
    <property type="term" value="P:double-strand break repair via break-induced replication"/>
    <property type="evidence" value="ECO:0000318"/>
    <property type="project" value="GO_Central"/>
</dbReference>
<evidence type="ECO:0000256" key="12">
    <source>
        <dbReference type="ARBA" id="ARBA00023242"/>
    </source>
</evidence>
<gene>
    <name evidence="16" type="ORF">AMTR_s00053p00133100</name>
</gene>
<dbReference type="InterPro" id="IPR036388">
    <property type="entry name" value="WH-like_DNA-bd_sf"/>
</dbReference>
<keyword evidence="11 13" id="KW-0234">DNA repair</keyword>
<dbReference type="Pfam" id="PF21136">
    <property type="entry name" value="WHD_MUS81"/>
    <property type="match status" value="1"/>
</dbReference>
<dbReference type="PANTHER" id="PTHR13451">
    <property type="entry name" value="CLASS II CROSSOVER JUNCTION ENDONUCLEASE MUS81"/>
    <property type="match status" value="1"/>
</dbReference>
<dbReference type="EMBL" id="KI394012">
    <property type="protein sequence ID" value="ERN05086.1"/>
    <property type="molecule type" value="Genomic_DNA"/>
</dbReference>
<evidence type="ECO:0000256" key="3">
    <source>
        <dbReference type="ARBA" id="ARBA00010015"/>
    </source>
</evidence>
<proteinExistence type="inferred from homology"/>
<keyword evidence="4 13" id="KW-0540">Nuclease</keyword>
<keyword evidence="8 13" id="KW-0378">Hydrolase</keyword>
<protein>
    <recommendedName>
        <fullName evidence="13">Crossover junction endonuclease MUS81</fullName>
        <ecNumber evidence="13">3.1.22.-</ecNumber>
    </recommendedName>
</protein>
<dbReference type="GO" id="GO:0000712">
    <property type="term" value="P:resolution of meiotic recombination intermediates"/>
    <property type="evidence" value="ECO:0000318"/>
    <property type="project" value="GO_Central"/>
</dbReference>
<evidence type="ECO:0000313" key="17">
    <source>
        <dbReference type="Proteomes" id="UP000017836"/>
    </source>
</evidence>
<dbReference type="Proteomes" id="UP000017836">
    <property type="component" value="Unassembled WGS sequence"/>
</dbReference>
<comment type="function">
    <text evidence="13">Interacts with EME1 to form a DNA structure-specific endonuclease with substrate preference for branched DNA structures with a 5'-end at the branch nick. Typical substrates include 3'-flap structures, D-loops, replication forks and nicked Holliday junctions. May be required in mitosis for the processing of stalled or collapsed replication fork intermediates. May be required in meiosis for the repair of meiosis-specific double strand breaks subsequent to single-end invasion (SEI).</text>
</comment>
<reference evidence="17" key="1">
    <citation type="journal article" date="2013" name="Science">
        <title>The Amborella genome and the evolution of flowering plants.</title>
        <authorList>
            <consortium name="Amborella Genome Project"/>
        </authorList>
    </citation>
    <scope>NUCLEOTIDE SEQUENCE [LARGE SCALE GENOMIC DNA]</scope>
</reference>
<keyword evidence="5 13" id="KW-0479">Metal-binding</keyword>
<dbReference type="Gramene" id="ERN05086">
    <property type="protein sequence ID" value="ERN05086"/>
    <property type="gene ID" value="AMTR_s00053p00133100"/>
</dbReference>
<evidence type="ECO:0000256" key="1">
    <source>
        <dbReference type="ARBA" id="ARBA00001946"/>
    </source>
</evidence>
<name>W1PBU8_AMBTC</name>
<sequence>MEDCEGAQHDTEPDVEEDDALRLVREEVQTSRGVGKWTLKLLQEFFNKDSEPLESDSDANATKKKGTRTKRYLPQKNSAPFALLITLYRESLNGRSSMKKQELIDATEASGLTHMPIGLPNSSGKGGGFGGLARDWYCGWNSMKTLLTKGLVVKSSCPAKYMLSQEGQETARECLQRSGLRDCDIPLAKKPDKSGANGEEMLVSDINKKLSKRKSVSASLELSEMMTSMEYSDKDAHLTSSEASQMVGDKDVSSLRTCTFGHHLKMRVDALLAEPTQKISIEIHDLSDASDSGDTGPVSLLSKRTQPRCSNESSLGTSGLRACTSSAVVGDAQGSCGNALAVPPCSPGEKFEDLYDALTVELIIWLGWVPFSLLEVNLPFLLSSTLKG</sequence>
<dbReference type="GO" id="GO:0005634">
    <property type="term" value="C:nucleus"/>
    <property type="evidence" value="ECO:0000318"/>
    <property type="project" value="GO_Central"/>
</dbReference>
<feature type="region of interest" description="Disordered" evidence="14">
    <location>
        <begin position="288"/>
        <end position="313"/>
    </location>
</feature>
<comment type="subunit">
    <text evidence="13">Interacts with EME1.</text>
</comment>
<dbReference type="EC" id="3.1.22.-" evidence="13"/>
<dbReference type="InterPro" id="IPR047417">
    <property type="entry name" value="WHD_MUS81"/>
</dbReference>
<dbReference type="GO" id="GO:0003677">
    <property type="term" value="F:DNA binding"/>
    <property type="evidence" value="ECO:0007669"/>
    <property type="project" value="UniProtKB-UniRule"/>
</dbReference>
<accession>W1PBU8</accession>
<dbReference type="AlphaFoldDB" id="W1PBU8"/>
<evidence type="ECO:0000313" key="16">
    <source>
        <dbReference type="EMBL" id="ERN05086.1"/>
    </source>
</evidence>
<keyword evidence="6 13" id="KW-0255">Endonuclease</keyword>
<keyword evidence="17" id="KW-1185">Reference proteome</keyword>
<dbReference type="eggNOG" id="KOG2379">
    <property type="taxonomic scope" value="Eukaryota"/>
</dbReference>
<dbReference type="GO" id="GO:0048476">
    <property type="term" value="C:Holliday junction resolvase complex"/>
    <property type="evidence" value="ECO:0000318"/>
    <property type="project" value="GO_Central"/>
</dbReference>
<evidence type="ECO:0000256" key="7">
    <source>
        <dbReference type="ARBA" id="ARBA00022763"/>
    </source>
</evidence>
<dbReference type="HOGENOM" id="CLU_712398_0_0_1"/>
<dbReference type="Gene3D" id="1.10.10.10">
    <property type="entry name" value="Winged helix-like DNA-binding domain superfamily/Winged helix DNA-binding domain"/>
    <property type="match status" value="1"/>
</dbReference>
<evidence type="ECO:0000256" key="13">
    <source>
        <dbReference type="RuleBase" id="RU369042"/>
    </source>
</evidence>
<keyword evidence="7 13" id="KW-0227">DNA damage</keyword>
<evidence type="ECO:0000256" key="5">
    <source>
        <dbReference type="ARBA" id="ARBA00022723"/>
    </source>
</evidence>
<dbReference type="InterPro" id="IPR033309">
    <property type="entry name" value="Mus81"/>
</dbReference>
<keyword evidence="10 13" id="KW-0233">DNA recombination</keyword>
<feature type="compositionally biased region" description="Polar residues" evidence="14">
    <location>
        <begin position="302"/>
        <end position="313"/>
    </location>
</feature>
<dbReference type="GO" id="GO:0048257">
    <property type="term" value="F:3'-flap endonuclease activity"/>
    <property type="evidence" value="ECO:0000318"/>
    <property type="project" value="GO_Central"/>
</dbReference>